<evidence type="ECO:0000313" key="2">
    <source>
        <dbReference type="Proteomes" id="UP000292702"/>
    </source>
</evidence>
<dbReference type="EMBL" id="RWJN01000219">
    <property type="protein sequence ID" value="TCD64738.1"/>
    <property type="molecule type" value="Genomic_DNA"/>
</dbReference>
<evidence type="ECO:0000313" key="1">
    <source>
        <dbReference type="EMBL" id="TCD64738.1"/>
    </source>
</evidence>
<gene>
    <name evidence="1" type="ORF">EIP91_003694</name>
</gene>
<dbReference type="Gene3D" id="3.10.450.50">
    <property type="match status" value="1"/>
</dbReference>
<dbReference type="OrthoDB" id="3758478at2759"/>
<dbReference type="AlphaFoldDB" id="A0A4R0RLN7"/>
<evidence type="ECO:0008006" key="3">
    <source>
        <dbReference type="Google" id="ProtNLM"/>
    </source>
</evidence>
<reference evidence="1 2" key="1">
    <citation type="submission" date="2018-11" db="EMBL/GenBank/DDBJ databases">
        <title>Genome assembly of Steccherinum ochraceum LE-BIN_3174, the white-rot fungus of the Steccherinaceae family (The Residual Polyporoid clade, Polyporales, Basidiomycota).</title>
        <authorList>
            <person name="Fedorova T.V."/>
            <person name="Glazunova O.A."/>
            <person name="Landesman E.O."/>
            <person name="Moiseenko K.V."/>
            <person name="Psurtseva N.V."/>
            <person name="Savinova O.S."/>
            <person name="Shakhova N.V."/>
            <person name="Tyazhelova T.V."/>
            <person name="Vasina D.V."/>
        </authorList>
    </citation>
    <scope>NUCLEOTIDE SEQUENCE [LARGE SCALE GENOMIC DNA]</scope>
    <source>
        <strain evidence="1 2">LE-BIN_3174</strain>
    </source>
</reference>
<protein>
    <recommendedName>
        <fullName evidence="3">SnoaL-like domain-containing protein</fullName>
    </recommendedName>
</protein>
<dbReference type="SUPFAM" id="SSF54427">
    <property type="entry name" value="NTF2-like"/>
    <property type="match status" value="1"/>
</dbReference>
<keyword evidence="2" id="KW-1185">Reference proteome</keyword>
<comment type="caution">
    <text evidence="1">The sequence shown here is derived from an EMBL/GenBank/DDBJ whole genome shotgun (WGS) entry which is preliminary data.</text>
</comment>
<dbReference type="InterPro" id="IPR032710">
    <property type="entry name" value="NTF2-like_dom_sf"/>
</dbReference>
<accession>A0A4R0RLN7</accession>
<sequence>MEADDPPPTPSPSRSPECDCGITGNYGSDDWDSFSPQRQTVFTFIQALRDSNYEILDQTLSEDFMFEILPRSLGIPMRRKDEWLKTCRSSNILEPGYRVDVIDINESPGRIWIHATIFARAKTGQSYENEYMLMFRLAENSAGEPKITWLREFMDSLYTTHFANDVGGRSLKKMCDLPSSKP</sequence>
<proteinExistence type="predicted"/>
<name>A0A4R0RLN7_9APHY</name>
<dbReference type="Proteomes" id="UP000292702">
    <property type="component" value="Unassembled WGS sequence"/>
</dbReference>
<dbReference type="STRING" id="92696.A0A4R0RLN7"/>
<organism evidence="1 2">
    <name type="scientific">Steccherinum ochraceum</name>
    <dbReference type="NCBI Taxonomy" id="92696"/>
    <lineage>
        <taxon>Eukaryota</taxon>
        <taxon>Fungi</taxon>
        <taxon>Dikarya</taxon>
        <taxon>Basidiomycota</taxon>
        <taxon>Agaricomycotina</taxon>
        <taxon>Agaricomycetes</taxon>
        <taxon>Polyporales</taxon>
        <taxon>Steccherinaceae</taxon>
        <taxon>Steccherinum</taxon>
    </lineage>
</organism>